<dbReference type="GO" id="GO:0002143">
    <property type="term" value="P:tRNA wobble position uridine thiolation"/>
    <property type="evidence" value="ECO:0007669"/>
    <property type="project" value="TreeGrafter"/>
</dbReference>
<evidence type="ECO:0000259" key="2">
    <source>
        <dbReference type="Pfam" id="PF16503"/>
    </source>
</evidence>
<dbReference type="GO" id="GO:0000049">
    <property type="term" value="F:tRNA binding"/>
    <property type="evidence" value="ECO:0007669"/>
    <property type="project" value="InterPro"/>
</dbReference>
<dbReference type="NCBIfam" id="TIGR00269">
    <property type="entry name" value="TIGR00269 family protein"/>
    <property type="match status" value="1"/>
</dbReference>
<evidence type="ECO:0000313" key="3">
    <source>
        <dbReference type="EMBL" id="KAF7489871.1"/>
    </source>
</evidence>
<feature type="domain" description="Cytoplasmic tRNA 2-thiolation protein 1 C-terminal" evidence="2">
    <location>
        <begin position="281"/>
        <end position="309"/>
    </location>
</feature>
<reference evidence="5" key="1">
    <citation type="journal article" date="2020" name="PLoS Negl. Trop. Dis.">
        <title>High-quality nuclear genome for Sarcoptes scabiei-A critical resource for a neglected parasite.</title>
        <authorList>
            <person name="Korhonen P.K."/>
            <person name="Gasser R.B."/>
            <person name="Ma G."/>
            <person name="Wang T."/>
            <person name="Stroehlein A.J."/>
            <person name="Young N.D."/>
            <person name="Ang C.S."/>
            <person name="Fernando D.D."/>
            <person name="Lu H.C."/>
            <person name="Taylor S."/>
            <person name="Reynolds S.L."/>
            <person name="Mofiz E."/>
            <person name="Najaraj S.H."/>
            <person name="Gowda H."/>
            <person name="Madugundu A."/>
            <person name="Renuse S."/>
            <person name="Holt D."/>
            <person name="Pandey A."/>
            <person name="Papenfuss A.T."/>
            <person name="Fischer K."/>
        </authorList>
    </citation>
    <scope>NUCLEOTIDE SEQUENCE [LARGE SCALE GENOMIC DNA]</scope>
</reference>
<keyword evidence="1" id="KW-0808">Transferase</keyword>
<gene>
    <name evidence="3" type="ORF">SSS_4522</name>
</gene>
<dbReference type="GO" id="GO:0002144">
    <property type="term" value="C:cytosolic tRNA wobble base thiouridylase complex"/>
    <property type="evidence" value="ECO:0007669"/>
    <property type="project" value="TreeGrafter"/>
</dbReference>
<dbReference type="GO" id="GO:0005739">
    <property type="term" value="C:mitochondrion"/>
    <property type="evidence" value="ECO:0007669"/>
    <property type="project" value="TreeGrafter"/>
</dbReference>
<dbReference type="GO" id="GO:0016740">
    <property type="term" value="F:transferase activity"/>
    <property type="evidence" value="ECO:0007669"/>
    <property type="project" value="UniProtKB-KW"/>
</dbReference>
<dbReference type="InterPro" id="IPR000541">
    <property type="entry name" value="Ncs6/Tuc1/Ctu1"/>
</dbReference>
<dbReference type="AlphaFoldDB" id="A0A834VAS9"/>
<dbReference type="EnsemblMetazoa" id="SSS_4522s_mrna">
    <property type="protein sequence ID" value="KAF7489871.1"/>
    <property type="gene ID" value="SSS_4522"/>
</dbReference>
<reference evidence="4" key="3">
    <citation type="submission" date="2022-06" db="UniProtKB">
        <authorList>
            <consortium name="EnsemblMetazoa"/>
        </authorList>
    </citation>
    <scope>IDENTIFICATION</scope>
</reference>
<organism evidence="3">
    <name type="scientific">Sarcoptes scabiei</name>
    <name type="common">Itch mite</name>
    <name type="synonym">Acarus scabiei</name>
    <dbReference type="NCBI Taxonomy" id="52283"/>
    <lineage>
        <taxon>Eukaryota</taxon>
        <taxon>Metazoa</taxon>
        <taxon>Ecdysozoa</taxon>
        <taxon>Arthropoda</taxon>
        <taxon>Chelicerata</taxon>
        <taxon>Arachnida</taxon>
        <taxon>Acari</taxon>
        <taxon>Acariformes</taxon>
        <taxon>Sarcoptiformes</taxon>
        <taxon>Astigmata</taxon>
        <taxon>Psoroptidia</taxon>
        <taxon>Sarcoptoidea</taxon>
        <taxon>Sarcoptidae</taxon>
        <taxon>Sarcoptinae</taxon>
        <taxon>Sarcoptes</taxon>
    </lineage>
</organism>
<dbReference type="InterPro" id="IPR035107">
    <property type="entry name" value="tRNA_thiolation_TtcA_Ctu1"/>
</dbReference>
<keyword evidence="5" id="KW-1185">Reference proteome</keyword>
<accession>A0A834VAS9</accession>
<dbReference type="Pfam" id="PF16503">
    <property type="entry name" value="zn-ribbon_14"/>
    <property type="match status" value="1"/>
</dbReference>
<dbReference type="EMBL" id="WVUK01000063">
    <property type="protein sequence ID" value="KAF7489871.1"/>
    <property type="molecule type" value="Genomic_DNA"/>
</dbReference>
<proteinExistence type="predicted"/>
<dbReference type="Proteomes" id="UP000070412">
    <property type="component" value="Unassembled WGS sequence"/>
</dbReference>
<name>A0A834VAS9_SARSC</name>
<dbReference type="PANTHER" id="PTHR11807">
    <property type="entry name" value="ATPASES OF THE PP SUPERFAMILY-RELATED"/>
    <property type="match status" value="1"/>
</dbReference>
<dbReference type="PROSITE" id="PS01263">
    <property type="entry name" value="UPF0021"/>
    <property type="match status" value="1"/>
</dbReference>
<dbReference type="InterPro" id="IPR020554">
    <property type="entry name" value="UPF0021_CS"/>
</dbReference>
<protein>
    <submittedName>
        <fullName evidence="3">Cytoplasmic tRNA 2-thiolation protein 1</fullName>
    </submittedName>
</protein>
<evidence type="ECO:0000313" key="4">
    <source>
        <dbReference type="EnsemblMetazoa" id="KAF7489871.1"/>
    </source>
</evidence>
<evidence type="ECO:0000256" key="1">
    <source>
        <dbReference type="ARBA" id="ARBA00022679"/>
    </source>
</evidence>
<dbReference type="InterPro" id="IPR014729">
    <property type="entry name" value="Rossmann-like_a/b/a_fold"/>
</dbReference>
<dbReference type="Gene3D" id="3.40.50.620">
    <property type="entry name" value="HUPs"/>
    <property type="match status" value="2"/>
</dbReference>
<dbReference type="OrthoDB" id="198857at2759"/>
<dbReference type="InterPro" id="IPR032442">
    <property type="entry name" value="CTU1_C"/>
</dbReference>
<reference evidence="3" key="2">
    <citation type="submission" date="2020-01" db="EMBL/GenBank/DDBJ databases">
        <authorList>
            <person name="Korhonen P.K.K."/>
            <person name="Guangxu M.G."/>
            <person name="Wang T.W."/>
            <person name="Stroehlein A.J.S."/>
            <person name="Young N.D."/>
            <person name="Ang C.-S.A."/>
            <person name="Fernando D.W.F."/>
            <person name="Lu H.L."/>
            <person name="Taylor S.T."/>
            <person name="Ehtesham M.E.M."/>
            <person name="Najaraj S.H.N."/>
            <person name="Harsha G.H.G."/>
            <person name="Madugundu A.M."/>
            <person name="Renuse S.R."/>
            <person name="Holt D.H."/>
            <person name="Pandey A.P."/>
            <person name="Papenfuss A.P."/>
            <person name="Gasser R.B.G."/>
            <person name="Fischer K.F."/>
        </authorList>
    </citation>
    <scope>NUCLEOTIDE SEQUENCE</scope>
    <source>
        <strain evidence="3">SSS_KF_BRIS2020</strain>
    </source>
</reference>
<dbReference type="PANTHER" id="PTHR11807:SF12">
    <property type="entry name" value="CYTOPLASMIC TRNA 2-THIOLATION PROTEIN 1"/>
    <property type="match status" value="1"/>
</dbReference>
<evidence type="ECO:0000313" key="5">
    <source>
        <dbReference type="Proteomes" id="UP000070412"/>
    </source>
</evidence>
<sequence>MSTIVCGRCTKARAQIKRPKTNHSLCKECFFYCFEAEIHQTIVQNALFERGQKIAIGASGGKDSTVLAYVLKLLNERYDYGINLFLLSIDEGIVGYRDDSLETVKQNQLDYCLPLKILSYQDLYGWTMDKIVEATGIKIIAHFAVCSVGKLWIEARSETVLMNILRGDIARLGRSTRIVTDISDEEDSTGWCIRRIKPLKYCYEKEIVLYARFKNLKYFSTECIYSPLAYRGYVREHIKILEKIRPSTIMDIIYSGECIDNTMRSSSKNASKVKLHSKGVCCRCGYISSQGICKACQLLEGLNSGRPRLGICKSTKFTSNSKFDKSK</sequence>
<dbReference type="PIRSF" id="PIRSF004976">
    <property type="entry name" value="ATPase_YdaO"/>
    <property type="match status" value="1"/>
</dbReference>
<dbReference type="SUPFAM" id="SSF52402">
    <property type="entry name" value="Adenine nucleotide alpha hydrolases-like"/>
    <property type="match status" value="1"/>
</dbReference>